<accession>A0A7W6KL20</accession>
<evidence type="ECO:0000313" key="1">
    <source>
        <dbReference type="EMBL" id="MBB4121790.1"/>
    </source>
</evidence>
<comment type="caution">
    <text evidence="1">The sequence shown here is derived from an EMBL/GenBank/DDBJ whole genome shotgun (WGS) entry which is preliminary data.</text>
</comment>
<proteinExistence type="predicted"/>
<dbReference type="Proteomes" id="UP000530571">
    <property type="component" value="Unassembled WGS sequence"/>
</dbReference>
<gene>
    <name evidence="1" type="ORF">GGR30_001708</name>
</gene>
<keyword evidence="2" id="KW-1185">Reference proteome</keyword>
<name>A0A7W6KL20_9HYPH</name>
<evidence type="ECO:0000313" key="2">
    <source>
        <dbReference type="Proteomes" id="UP000530571"/>
    </source>
</evidence>
<dbReference type="EMBL" id="JACIDZ010000004">
    <property type="protein sequence ID" value="MBB4121790.1"/>
    <property type="molecule type" value="Genomic_DNA"/>
</dbReference>
<sequence>MYIFDTVDFILFHGALHMKRICNIIAALFGSAFPAIAADISTPPTVSTPLPLPDSYRVVRDHLPINAWLGGAILGANYQFGGSFLVGLEGELDCLAGLTRNELKR</sequence>
<dbReference type="AlphaFoldDB" id="A0A7W6KL20"/>
<organism evidence="1 2">
    <name type="scientific">Martelella radicis</name>
    <dbReference type="NCBI Taxonomy" id="1397476"/>
    <lineage>
        <taxon>Bacteria</taxon>
        <taxon>Pseudomonadati</taxon>
        <taxon>Pseudomonadota</taxon>
        <taxon>Alphaproteobacteria</taxon>
        <taxon>Hyphomicrobiales</taxon>
        <taxon>Aurantimonadaceae</taxon>
        <taxon>Martelella</taxon>
    </lineage>
</organism>
<reference evidence="1 2" key="1">
    <citation type="submission" date="2020-08" db="EMBL/GenBank/DDBJ databases">
        <title>Genomic Encyclopedia of Type Strains, Phase IV (KMG-IV): sequencing the most valuable type-strain genomes for metagenomic binning, comparative biology and taxonomic classification.</title>
        <authorList>
            <person name="Goeker M."/>
        </authorList>
    </citation>
    <scope>NUCLEOTIDE SEQUENCE [LARGE SCALE GENOMIC DNA]</scope>
    <source>
        <strain evidence="1 2">DSM 28101</strain>
    </source>
</reference>
<protein>
    <submittedName>
        <fullName evidence="1">Uncharacterized protein</fullName>
    </submittedName>
</protein>
<dbReference type="RefSeq" id="WP_183484818.1">
    <property type="nucleotide sequence ID" value="NZ_JACIDZ010000004.1"/>
</dbReference>